<gene>
    <name evidence="1" type="ORF">UT17_C0005G0042</name>
</gene>
<dbReference type="SUPFAM" id="SSF89447">
    <property type="entry name" value="AbrB/MazE/MraZ-like"/>
    <property type="match status" value="1"/>
</dbReference>
<organism evidence="1 2">
    <name type="scientific">Candidatus Woesebacteria bacterium GW2011_GWB1_39_10</name>
    <dbReference type="NCBI Taxonomy" id="1618572"/>
    <lineage>
        <taxon>Bacteria</taxon>
        <taxon>Candidatus Woeseibacteriota</taxon>
    </lineage>
</organism>
<name>A0A0G0P0K0_9BACT</name>
<reference evidence="1 2" key="1">
    <citation type="journal article" date="2015" name="Nature">
        <title>rRNA introns, odd ribosomes, and small enigmatic genomes across a large radiation of phyla.</title>
        <authorList>
            <person name="Brown C.T."/>
            <person name="Hug L.A."/>
            <person name="Thomas B.C."/>
            <person name="Sharon I."/>
            <person name="Castelle C.J."/>
            <person name="Singh A."/>
            <person name="Wilkins M.J."/>
            <person name="Williams K.H."/>
            <person name="Banfield J.F."/>
        </authorList>
    </citation>
    <scope>NUCLEOTIDE SEQUENCE [LARGE SCALE GENOMIC DNA]</scope>
</reference>
<dbReference type="InterPro" id="IPR037914">
    <property type="entry name" value="SpoVT-AbrB_sf"/>
</dbReference>
<evidence type="ECO:0008006" key="3">
    <source>
        <dbReference type="Google" id="ProtNLM"/>
    </source>
</evidence>
<dbReference type="AlphaFoldDB" id="A0A0G0P0K0"/>
<sequence length="89" mass="10025">MTYTIDIRPRRQATFPSAVLTALGLTVGDSIQIKVENGKAILTPQKQVALDALAEIQRAFKNSKITEEDLMKEVNEQRFETAKLYSKNK</sequence>
<dbReference type="EMBL" id="LBVU01000005">
    <property type="protein sequence ID" value="KKQ91604.1"/>
    <property type="molecule type" value="Genomic_DNA"/>
</dbReference>
<accession>A0A0G0P0K0</accession>
<evidence type="ECO:0000313" key="1">
    <source>
        <dbReference type="EMBL" id="KKQ91604.1"/>
    </source>
</evidence>
<dbReference type="Proteomes" id="UP000034774">
    <property type="component" value="Unassembled WGS sequence"/>
</dbReference>
<dbReference type="Gene3D" id="2.10.260.10">
    <property type="match status" value="1"/>
</dbReference>
<proteinExistence type="predicted"/>
<comment type="caution">
    <text evidence="1">The sequence shown here is derived from an EMBL/GenBank/DDBJ whole genome shotgun (WGS) entry which is preliminary data.</text>
</comment>
<protein>
    <recommendedName>
        <fullName evidence="3">SpoVT-AbrB domain-containing protein</fullName>
    </recommendedName>
</protein>
<evidence type="ECO:0000313" key="2">
    <source>
        <dbReference type="Proteomes" id="UP000034774"/>
    </source>
</evidence>
<dbReference type="STRING" id="1618572.UT17_C0005G0042"/>